<organism evidence="2 3">
    <name type="scientific">Gigaspora margarita</name>
    <dbReference type="NCBI Taxonomy" id="4874"/>
    <lineage>
        <taxon>Eukaryota</taxon>
        <taxon>Fungi</taxon>
        <taxon>Fungi incertae sedis</taxon>
        <taxon>Mucoromycota</taxon>
        <taxon>Glomeromycotina</taxon>
        <taxon>Glomeromycetes</taxon>
        <taxon>Diversisporales</taxon>
        <taxon>Gigasporaceae</taxon>
        <taxon>Gigaspora</taxon>
    </lineage>
</organism>
<accession>A0A8H4AJA8</accession>
<dbReference type="OrthoDB" id="2399539at2759"/>
<comment type="caution">
    <text evidence="2">The sequence shown here is derived from an EMBL/GenBank/DDBJ whole genome shotgun (WGS) entry which is preliminary data.</text>
</comment>
<dbReference type="AlphaFoldDB" id="A0A8H4AJA8"/>
<sequence>MSDQNWARSRTRYACLGCKESKRRCDGTPSQRDCSECIKKQQPCIFPVCPRCLNKNNENINCICANCLNDIESQNFDDFQMGNIAFPSFVTDIYKNEIYNSIDDYGNDIIYDDIFTYDASQSPCSSSPQPYSDLEQEVYWIDFLNQYEIYGINFPVHNFVQVCGDVSGSYEVCESEKMNENSQWNYYINYNQNEIY</sequence>
<evidence type="ECO:0000313" key="3">
    <source>
        <dbReference type="Proteomes" id="UP000439903"/>
    </source>
</evidence>
<gene>
    <name evidence="2" type="ORF">F8M41_019951</name>
</gene>
<evidence type="ECO:0000259" key="1">
    <source>
        <dbReference type="PROSITE" id="PS50048"/>
    </source>
</evidence>
<dbReference type="GO" id="GO:0000981">
    <property type="term" value="F:DNA-binding transcription factor activity, RNA polymerase II-specific"/>
    <property type="evidence" value="ECO:0007669"/>
    <property type="project" value="InterPro"/>
</dbReference>
<reference evidence="2 3" key="1">
    <citation type="journal article" date="2019" name="Environ. Microbiol.">
        <title>At the nexus of three kingdoms: the genome of the mycorrhizal fungus Gigaspora margarita provides insights into plant, endobacterial and fungal interactions.</title>
        <authorList>
            <person name="Venice F."/>
            <person name="Ghignone S."/>
            <person name="Salvioli di Fossalunga A."/>
            <person name="Amselem J."/>
            <person name="Novero M."/>
            <person name="Xianan X."/>
            <person name="Sedzielewska Toro K."/>
            <person name="Morin E."/>
            <person name="Lipzen A."/>
            <person name="Grigoriev I.V."/>
            <person name="Henrissat B."/>
            <person name="Martin F.M."/>
            <person name="Bonfante P."/>
        </authorList>
    </citation>
    <scope>NUCLEOTIDE SEQUENCE [LARGE SCALE GENOMIC DNA]</scope>
    <source>
        <strain evidence="2 3">BEG34</strain>
    </source>
</reference>
<dbReference type="PROSITE" id="PS00463">
    <property type="entry name" value="ZN2_CY6_FUNGAL_1"/>
    <property type="match status" value="1"/>
</dbReference>
<protein>
    <recommendedName>
        <fullName evidence="1">Zn(2)-C6 fungal-type domain-containing protein</fullName>
    </recommendedName>
</protein>
<dbReference type="Proteomes" id="UP000439903">
    <property type="component" value="Unassembled WGS sequence"/>
</dbReference>
<keyword evidence="3" id="KW-1185">Reference proteome</keyword>
<evidence type="ECO:0000313" key="2">
    <source>
        <dbReference type="EMBL" id="KAF0501850.1"/>
    </source>
</evidence>
<dbReference type="InterPro" id="IPR001138">
    <property type="entry name" value="Zn2Cys6_DnaBD"/>
</dbReference>
<dbReference type="PROSITE" id="PS50048">
    <property type="entry name" value="ZN2_CY6_FUNGAL_2"/>
    <property type="match status" value="1"/>
</dbReference>
<dbReference type="CDD" id="cd00067">
    <property type="entry name" value="GAL4"/>
    <property type="match status" value="1"/>
</dbReference>
<proteinExistence type="predicted"/>
<dbReference type="GO" id="GO:0008270">
    <property type="term" value="F:zinc ion binding"/>
    <property type="evidence" value="ECO:0007669"/>
    <property type="project" value="InterPro"/>
</dbReference>
<feature type="domain" description="Zn(2)-C6 fungal-type" evidence="1">
    <location>
        <begin position="14"/>
        <end position="46"/>
    </location>
</feature>
<dbReference type="EMBL" id="WTPW01000532">
    <property type="protein sequence ID" value="KAF0501850.1"/>
    <property type="molecule type" value="Genomic_DNA"/>
</dbReference>
<name>A0A8H4AJA8_GIGMA</name>